<dbReference type="OrthoDB" id="2789670at2759"/>
<keyword evidence="7" id="KW-0256">Endoplasmic reticulum</keyword>
<dbReference type="GO" id="GO:0020037">
    <property type="term" value="F:heme binding"/>
    <property type="evidence" value="ECO:0007669"/>
    <property type="project" value="InterPro"/>
</dbReference>
<keyword evidence="16" id="KW-1185">Reference proteome</keyword>
<keyword evidence="11 14" id="KW-0503">Monooxygenase</keyword>
<organism evidence="15 16">
    <name type="scientific">Ignelater luminosus</name>
    <name type="common">Cucubano</name>
    <name type="synonym">Pyrophorus luminosus</name>
    <dbReference type="NCBI Taxonomy" id="2038154"/>
    <lineage>
        <taxon>Eukaryota</taxon>
        <taxon>Metazoa</taxon>
        <taxon>Ecdysozoa</taxon>
        <taxon>Arthropoda</taxon>
        <taxon>Hexapoda</taxon>
        <taxon>Insecta</taxon>
        <taxon>Pterygota</taxon>
        <taxon>Neoptera</taxon>
        <taxon>Endopterygota</taxon>
        <taxon>Coleoptera</taxon>
        <taxon>Polyphaga</taxon>
        <taxon>Elateriformia</taxon>
        <taxon>Elateroidea</taxon>
        <taxon>Elateridae</taxon>
        <taxon>Agrypninae</taxon>
        <taxon>Pyrophorini</taxon>
        <taxon>Ignelater</taxon>
    </lineage>
</organism>
<dbReference type="Gene3D" id="1.10.630.10">
    <property type="entry name" value="Cytochrome P450"/>
    <property type="match status" value="1"/>
</dbReference>
<evidence type="ECO:0000256" key="12">
    <source>
        <dbReference type="ARBA" id="ARBA00023136"/>
    </source>
</evidence>
<evidence type="ECO:0000313" key="16">
    <source>
        <dbReference type="Proteomes" id="UP000801492"/>
    </source>
</evidence>
<evidence type="ECO:0000313" key="15">
    <source>
        <dbReference type="EMBL" id="KAF2879308.1"/>
    </source>
</evidence>
<comment type="cofactor">
    <cofactor evidence="1 13">
        <name>heme</name>
        <dbReference type="ChEBI" id="CHEBI:30413"/>
    </cofactor>
</comment>
<dbReference type="PANTHER" id="PTHR24292">
    <property type="entry name" value="CYTOCHROME P450"/>
    <property type="match status" value="1"/>
</dbReference>
<evidence type="ECO:0000256" key="8">
    <source>
        <dbReference type="ARBA" id="ARBA00022848"/>
    </source>
</evidence>
<evidence type="ECO:0000256" key="6">
    <source>
        <dbReference type="ARBA" id="ARBA00022723"/>
    </source>
</evidence>
<dbReference type="GO" id="GO:0005789">
    <property type="term" value="C:endoplasmic reticulum membrane"/>
    <property type="evidence" value="ECO:0007669"/>
    <property type="project" value="UniProtKB-SubCell"/>
</dbReference>
<gene>
    <name evidence="15" type="ORF">ILUMI_26863</name>
</gene>
<dbReference type="InterPro" id="IPR050476">
    <property type="entry name" value="Insect_CytP450_Detox"/>
</dbReference>
<dbReference type="InterPro" id="IPR017972">
    <property type="entry name" value="Cyt_P450_CS"/>
</dbReference>
<dbReference type="GO" id="GO:0016705">
    <property type="term" value="F:oxidoreductase activity, acting on paired donors, with incorporation or reduction of molecular oxygen"/>
    <property type="evidence" value="ECO:0007669"/>
    <property type="project" value="InterPro"/>
</dbReference>
<dbReference type="InterPro" id="IPR002401">
    <property type="entry name" value="Cyt_P450_E_grp-I"/>
</dbReference>
<comment type="subcellular location">
    <subcellularLocation>
        <location evidence="3">Endoplasmic reticulum membrane</location>
        <topology evidence="3">Peripheral membrane protein</topology>
    </subcellularLocation>
    <subcellularLocation>
        <location evidence="2">Microsome membrane</location>
        <topology evidence="2">Peripheral membrane protein</topology>
    </subcellularLocation>
</comment>
<comment type="caution">
    <text evidence="15">The sequence shown here is derived from an EMBL/GenBank/DDBJ whole genome shotgun (WGS) entry which is preliminary data.</text>
</comment>
<dbReference type="Pfam" id="PF00067">
    <property type="entry name" value="p450"/>
    <property type="match status" value="1"/>
</dbReference>
<evidence type="ECO:0000256" key="1">
    <source>
        <dbReference type="ARBA" id="ARBA00001971"/>
    </source>
</evidence>
<dbReference type="InterPro" id="IPR001128">
    <property type="entry name" value="Cyt_P450"/>
</dbReference>
<evidence type="ECO:0000256" key="5">
    <source>
        <dbReference type="ARBA" id="ARBA00022617"/>
    </source>
</evidence>
<keyword evidence="10 13" id="KW-0408">Iron</keyword>
<keyword evidence="8" id="KW-0492">Microsome</keyword>
<keyword evidence="12" id="KW-0472">Membrane</keyword>
<comment type="similarity">
    <text evidence="4 14">Belongs to the cytochrome P450 family.</text>
</comment>
<dbReference type="AlphaFoldDB" id="A0A8K0C3Z2"/>
<evidence type="ECO:0000256" key="14">
    <source>
        <dbReference type="RuleBase" id="RU000461"/>
    </source>
</evidence>
<evidence type="ECO:0000256" key="4">
    <source>
        <dbReference type="ARBA" id="ARBA00010617"/>
    </source>
</evidence>
<protein>
    <recommendedName>
        <fullName evidence="17">Cytochrome P450</fullName>
    </recommendedName>
</protein>
<dbReference type="SUPFAM" id="SSF48264">
    <property type="entry name" value="Cytochrome P450"/>
    <property type="match status" value="1"/>
</dbReference>
<dbReference type="EMBL" id="VTPC01091189">
    <property type="protein sequence ID" value="KAF2879308.1"/>
    <property type="molecule type" value="Genomic_DNA"/>
</dbReference>
<dbReference type="PRINTS" id="PR00463">
    <property type="entry name" value="EP450I"/>
</dbReference>
<feature type="binding site" description="axial binding residue" evidence="13">
    <location>
        <position position="234"/>
    </location>
    <ligand>
        <name>heme</name>
        <dbReference type="ChEBI" id="CHEBI:30413"/>
    </ligand>
    <ligandPart>
        <name>Fe</name>
        <dbReference type="ChEBI" id="CHEBI:18248"/>
    </ligandPart>
</feature>
<name>A0A8K0C3Z2_IGNLU</name>
<dbReference type="PANTHER" id="PTHR24292:SF45">
    <property type="entry name" value="CYTOCHROME P450 6G1-RELATED"/>
    <property type="match status" value="1"/>
</dbReference>
<dbReference type="GO" id="GO:0005506">
    <property type="term" value="F:iron ion binding"/>
    <property type="evidence" value="ECO:0007669"/>
    <property type="project" value="InterPro"/>
</dbReference>
<evidence type="ECO:0000256" key="7">
    <source>
        <dbReference type="ARBA" id="ARBA00022824"/>
    </source>
</evidence>
<keyword evidence="6 13" id="KW-0479">Metal-binding</keyword>
<keyword evidence="9 14" id="KW-0560">Oxidoreductase</keyword>
<dbReference type="CDD" id="cd11056">
    <property type="entry name" value="CYP6-like"/>
    <property type="match status" value="1"/>
</dbReference>
<dbReference type="PRINTS" id="PR00385">
    <property type="entry name" value="P450"/>
</dbReference>
<evidence type="ECO:0000256" key="9">
    <source>
        <dbReference type="ARBA" id="ARBA00023002"/>
    </source>
</evidence>
<evidence type="ECO:0008006" key="17">
    <source>
        <dbReference type="Google" id="ProtNLM"/>
    </source>
</evidence>
<evidence type="ECO:0000256" key="11">
    <source>
        <dbReference type="ARBA" id="ARBA00023033"/>
    </source>
</evidence>
<proteinExistence type="inferred from homology"/>
<evidence type="ECO:0000256" key="2">
    <source>
        <dbReference type="ARBA" id="ARBA00004174"/>
    </source>
</evidence>
<keyword evidence="5 13" id="KW-0349">Heme</keyword>
<evidence type="ECO:0000256" key="10">
    <source>
        <dbReference type="ARBA" id="ARBA00023004"/>
    </source>
</evidence>
<dbReference type="GO" id="GO:0004497">
    <property type="term" value="F:monooxygenase activity"/>
    <property type="evidence" value="ECO:0007669"/>
    <property type="project" value="UniProtKB-KW"/>
</dbReference>
<dbReference type="PROSITE" id="PS00086">
    <property type="entry name" value="CYTOCHROME_P450"/>
    <property type="match status" value="1"/>
</dbReference>
<dbReference type="InterPro" id="IPR036396">
    <property type="entry name" value="Cyt_P450_sf"/>
</dbReference>
<sequence>MGKKIFGYNYLATLRQGFYFVWPGIVKLFKIPFMDRSVTSFMRKVFWEILQERESNNYKRNDLIDTLIHIRKTWVEDSIKYEGDRVVAQAGQFFSASFETISGAISFALYELCLNKDIQNRVRSEVLSVLTNDDSFTFDKINNMKYLQAIVYETLRKYPVFLFNDRMCLEDYKIPNGNLVIEKGTPLCIPVLGLHHDSKYFPNPEEFNPERFAEENNVTSNFFYLPFGKGPRICLGERFALLVTKLCLAHILSKFEIEKSEDTPVPLKYRTTGIVLASTVGLPMRFKKIEKKLYYNDKLV</sequence>
<accession>A0A8K0C3Z2</accession>
<evidence type="ECO:0000256" key="13">
    <source>
        <dbReference type="PIRSR" id="PIRSR602401-1"/>
    </source>
</evidence>
<dbReference type="Proteomes" id="UP000801492">
    <property type="component" value="Unassembled WGS sequence"/>
</dbReference>
<evidence type="ECO:0000256" key="3">
    <source>
        <dbReference type="ARBA" id="ARBA00004406"/>
    </source>
</evidence>
<reference evidence="15" key="1">
    <citation type="submission" date="2019-08" db="EMBL/GenBank/DDBJ databases">
        <title>The genome of the North American firefly Photinus pyralis.</title>
        <authorList>
            <consortium name="Photinus pyralis genome working group"/>
            <person name="Fallon T.R."/>
            <person name="Sander Lower S.E."/>
            <person name="Weng J.-K."/>
        </authorList>
    </citation>
    <scope>NUCLEOTIDE SEQUENCE</scope>
    <source>
        <strain evidence="15">TRF0915ILg1</strain>
        <tissue evidence="15">Whole body</tissue>
    </source>
</reference>